<evidence type="ECO:0000313" key="8">
    <source>
        <dbReference type="EMBL" id="SAK56837.1"/>
    </source>
</evidence>
<comment type="caution">
    <text evidence="8">The sequence shown here is derived from an EMBL/GenBank/DDBJ whole genome shotgun (WGS) entry which is preliminary data.</text>
</comment>
<dbReference type="InterPro" id="IPR013686">
    <property type="entry name" value="Polypept-transport_assoc_ShlB"/>
</dbReference>
<keyword evidence="3" id="KW-0998">Cell outer membrane</keyword>
<organism evidence="8 9">
    <name type="scientific">Caballeronia pedi</name>
    <dbReference type="NCBI Taxonomy" id="1777141"/>
    <lineage>
        <taxon>Bacteria</taxon>
        <taxon>Pseudomonadati</taxon>
        <taxon>Pseudomonadota</taxon>
        <taxon>Betaproteobacteria</taxon>
        <taxon>Burkholderiales</taxon>
        <taxon>Burkholderiaceae</taxon>
        <taxon>Caballeronia</taxon>
    </lineage>
</organism>
<evidence type="ECO:0000256" key="4">
    <source>
        <dbReference type="SAM" id="MobiDB-lite"/>
    </source>
</evidence>
<dbReference type="AlphaFoldDB" id="A0A158AIE0"/>
<dbReference type="InterPro" id="IPR005565">
    <property type="entry name" value="Hemolysn_activator_HlyB_C"/>
</dbReference>
<dbReference type="Gene3D" id="2.40.160.50">
    <property type="entry name" value="membrane protein fhac: a member of the omp85/tpsb transporter family"/>
    <property type="match status" value="1"/>
</dbReference>
<keyword evidence="1" id="KW-0472">Membrane</keyword>
<dbReference type="InterPro" id="IPR051544">
    <property type="entry name" value="TPS_OM_transporter"/>
</dbReference>
<dbReference type="EMBL" id="FCOE02000006">
    <property type="protein sequence ID" value="SAK56837.1"/>
    <property type="molecule type" value="Genomic_DNA"/>
</dbReference>
<feature type="domain" description="Polypeptide-transport-associated ShlB-type" evidence="7">
    <location>
        <begin position="83"/>
        <end position="159"/>
    </location>
</feature>
<dbReference type="Pfam" id="PF08479">
    <property type="entry name" value="POTRA_2"/>
    <property type="match status" value="1"/>
</dbReference>
<keyword evidence="1" id="KW-1134">Transmembrane beta strand</keyword>
<reference evidence="8" key="1">
    <citation type="submission" date="2016-01" db="EMBL/GenBank/DDBJ databases">
        <authorList>
            <person name="Peeters C."/>
        </authorList>
    </citation>
    <scope>NUCLEOTIDE SEQUENCE [LARGE SCALE GENOMIC DNA]</scope>
    <source>
        <strain evidence="8">LMG 29323</strain>
    </source>
</reference>
<evidence type="ECO:0000256" key="2">
    <source>
        <dbReference type="ARBA" id="ARBA00022692"/>
    </source>
</evidence>
<dbReference type="GO" id="GO:0008320">
    <property type="term" value="F:protein transmembrane transporter activity"/>
    <property type="evidence" value="ECO:0007669"/>
    <property type="project" value="TreeGrafter"/>
</dbReference>
<keyword evidence="2" id="KW-0812">Transmembrane</keyword>
<proteinExistence type="predicted"/>
<feature type="domain" description="Haemolysin activator HlyB C-terminal" evidence="6">
    <location>
        <begin position="221"/>
        <end position="540"/>
    </location>
</feature>
<keyword evidence="5" id="KW-0732">Signal</keyword>
<dbReference type="Proteomes" id="UP000054911">
    <property type="component" value="Unassembled WGS sequence"/>
</dbReference>
<dbReference type="GO" id="GO:0098046">
    <property type="term" value="C:type V protein secretion system complex"/>
    <property type="evidence" value="ECO:0007669"/>
    <property type="project" value="TreeGrafter"/>
</dbReference>
<name>A0A158AIE0_9BURK</name>
<evidence type="ECO:0000259" key="6">
    <source>
        <dbReference type="Pfam" id="PF03865"/>
    </source>
</evidence>
<feature type="region of interest" description="Disordered" evidence="4">
    <location>
        <begin position="51"/>
        <end position="76"/>
    </location>
</feature>
<feature type="chain" id="PRO_5007620613" evidence="5">
    <location>
        <begin position="34"/>
        <end position="577"/>
    </location>
</feature>
<evidence type="ECO:0000256" key="1">
    <source>
        <dbReference type="ARBA" id="ARBA00022452"/>
    </source>
</evidence>
<protein>
    <submittedName>
        <fullName evidence="8">Hemolysin activation/secretion protein-like protein</fullName>
    </submittedName>
</protein>
<dbReference type="PANTHER" id="PTHR34597">
    <property type="entry name" value="SLR1661 PROTEIN"/>
    <property type="match status" value="1"/>
</dbReference>
<keyword evidence="9" id="KW-1185">Reference proteome</keyword>
<dbReference type="Pfam" id="PF03865">
    <property type="entry name" value="ShlB"/>
    <property type="match status" value="1"/>
</dbReference>
<feature type="signal peptide" evidence="5">
    <location>
        <begin position="1"/>
        <end position="33"/>
    </location>
</feature>
<sequence>MKVSNRFRPLRRHVGSVCLPLIGAIVWHTHAQAVEPVNAGTLLRQNADITRGIGTEPGADSTTGLQPSSTTAPPPSADGAFVFTVSDFEFAGALSEAERQRVDAFLAPWRDREVTLVQLQALRDALTAVLYNGGDSLVRVVLPPQTVKGGVVRFEIVRGHVESIDVRNQSRVSTKRLESILGSTSSATPTLREIERNMRFVDGIPGVGTVSSALSTGTTPGGTIVDVDVTPADRFYAAATVDNAGSKQAGWRRLVFSGGANNLLGLGDQLQAIVLGTPRFMQTRAGENGRTRLGRLSYDMLTGVGASRAGLSYSHVDYRLGEAFAGLGSGNADVVSLYGTYPMIRSAGATLDVGASIEARRSTDDRFDNVLESQQRGLVASVRADGSLAGSWLARRNLTQYSAALSGGNTKQKEFDYTSSDSLLDSRSFNFAKFEPAVSYIQSITPTIQLMVSARGQWASRSLDGSQRLGLGGPTAVRAYDQNAAAVDDGIIMSISASKYLRVLPGAALQAFYDDARGRVRDDGMFSGGSVRLQGYGVGASYSGKHIAAQISYAIRAGRPLENSAGHQFWFTLSVTG</sequence>
<evidence type="ECO:0000256" key="3">
    <source>
        <dbReference type="ARBA" id="ARBA00023237"/>
    </source>
</evidence>
<dbReference type="GO" id="GO:0046819">
    <property type="term" value="P:protein secretion by the type V secretion system"/>
    <property type="evidence" value="ECO:0007669"/>
    <property type="project" value="TreeGrafter"/>
</dbReference>
<evidence type="ECO:0000259" key="7">
    <source>
        <dbReference type="Pfam" id="PF08479"/>
    </source>
</evidence>
<dbReference type="PANTHER" id="PTHR34597:SF1">
    <property type="entry name" value="HEME_HEMOPEXIN TRANSPORTER PROTEIN HUXB"/>
    <property type="match status" value="1"/>
</dbReference>
<gene>
    <name evidence="8" type="ORF">AWB80_02200</name>
</gene>
<accession>A0A158AIE0</accession>
<dbReference type="STRING" id="1777141.AWB80_02200"/>
<evidence type="ECO:0000313" key="9">
    <source>
        <dbReference type="Proteomes" id="UP000054911"/>
    </source>
</evidence>
<dbReference type="Gene3D" id="3.10.20.310">
    <property type="entry name" value="membrane protein fhac"/>
    <property type="match status" value="1"/>
</dbReference>
<evidence type="ECO:0000256" key="5">
    <source>
        <dbReference type="SAM" id="SignalP"/>
    </source>
</evidence>